<gene>
    <name evidence="4" type="ORF">SAMN04487865_11361</name>
</gene>
<name>A0A662ZFG1_9GAMM</name>
<evidence type="ECO:0000256" key="1">
    <source>
        <dbReference type="ARBA" id="ARBA00022676"/>
    </source>
</evidence>
<feature type="domain" description="Glycosyltransferase 2-like" evidence="3">
    <location>
        <begin position="11"/>
        <end position="177"/>
    </location>
</feature>
<keyword evidence="1" id="KW-0328">Glycosyltransferase</keyword>
<sequence>MDTVICKIKVSLIVPVYNVEKYLEKCVQSIVRQSHDNIEIILIDDGSTDSSGVMCDYFANLDQRVKVLHKKNGGLSSARNMGIKYSTGSYIAFVDSDDYISPNFVECSLELCKKHNAQISILKMLSVQEDYNSYDINKVESSILMSSEDAIKESLLQKKFSCSASGKLFKRNIVEDVLFPEKKLSEDLAVCHVFFDKADRIIFSNQIGYYYRQRAGSIMHKFNINRLDALYWANNLELYCIKNYPKLVTVSKCRTFNVAINLLLALPKEDVNNSPAYFRILNDVKRCRRYLWITTESRIKDKLAALLSLFGPKLLRFVWFINIAIRSGK</sequence>
<reference evidence="4 5" key="1">
    <citation type="submission" date="2016-10" db="EMBL/GenBank/DDBJ databases">
        <authorList>
            <person name="Varghese N."/>
            <person name="Submissions S."/>
        </authorList>
    </citation>
    <scope>NUCLEOTIDE SEQUENCE [LARGE SCALE GENOMIC DNA]</scope>
    <source>
        <strain evidence="4 5">22B</strain>
    </source>
</reference>
<organism evidence="4 5">
    <name type="scientific">Succinivibrio dextrinosolvens</name>
    <dbReference type="NCBI Taxonomy" id="83771"/>
    <lineage>
        <taxon>Bacteria</taxon>
        <taxon>Pseudomonadati</taxon>
        <taxon>Pseudomonadota</taxon>
        <taxon>Gammaproteobacteria</taxon>
        <taxon>Aeromonadales</taxon>
        <taxon>Succinivibrionaceae</taxon>
        <taxon>Succinivibrio</taxon>
    </lineage>
</organism>
<dbReference type="Pfam" id="PF00535">
    <property type="entry name" value="Glycos_transf_2"/>
    <property type="match status" value="1"/>
</dbReference>
<dbReference type="SUPFAM" id="SSF53448">
    <property type="entry name" value="Nucleotide-diphospho-sugar transferases"/>
    <property type="match status" value="1"/>
</dbReference>
<evidence type="ECO:0000259" key="3">
    <source>
        <dbReference type="Pfam" id="PF00535"/>
    </source>
</evidence>
<protein>
    <submittedName>
        <fullName evidence="4">Glycosyl transferase family 2</fullName>
    </submittedName>
</protein>
<evidence type="ECO:0000313" key="5">
    <source>
        <dbReference type="Proteomes" id="UP000243374"/>
    </source>
</evidence>
<proteinExistence type="predicted"/>
<accession>A0A662ZFG1</accession>
<dbReference type="InterPro" id="IPR001173">
    <property type="entry name" value="Glyco_trans_2-like"/>
</dbReference>
<evidence type="ECO:0000313" key="4">
    <source>
        <dbReference type="EMBL" id="SFK60355.1"/>
    </source>
</evidence>
<dbReference type="EMBL" id="FOSF01000136">
    <property type="protein sequence ID" value="SFK60355.1"/>
    <property type="molecule type" value="Genomic_DNA"/>
</dbReference>
<dbReference type="Gene3D" id="3.90.550.10">
    <property type="entry name" value="Spore Coat Polysaccharide Biosynthesis Protein SpsA, Chain A"/>
    <property type="match status" value="1"/>
</dbReference>
<dbReference type="InterPro" id="IPR029044">
    <property type="entry name" value="Nucleotide-diphossugar_trans"/>
</dbReference>
<dbReference type="AlphaFoldDB" id="A0A662ZFG1"/>
<dbReference type="PANTHER" id="PTHR22916">
    <property type="entry name" value="GLYCOSYLTRANSFERASE"/>
    <property type="match status" value="1"/>
</dbReference>
<dbReference type="RefSeq" id="WP_074841981.1">
    <property type="nucleotide sequence ID" value="NZ_CP047056.1"/>
</dbReference>
<keyword evidence="2 4" id="KW-0808">Transferase</keyword>
<dbReference type="OrthoDB" id="9811884at2"/>
<keyword evidence="5" id="KW-1185">Reference proteome</keyword>
<dbReference type="PANTHER" id="PTHR22916:SF51">
    <property type="entry name" value="GLYCOSYLTRANSFERASE EPSH-RELATED"/>
    <property type="match status" value="1"/>
</dbReference>
<evidence type="ECO:0000256" key="2">
    <source>
        <dbReference type="ARBA" id="ARBA00022679"/>
    </source>
</evidence>
<dbReference type="GO" id="GO:0016758">
    <property type="term" value="F:hexosyltransferase activity"/>
    <property type="evidence" value="ECO:0007669"/>
    <property type="project" value="UniProtKB-ARBA"/>
</dbReference>
<dbReference type="CDD" id="cd00761">
    <property type="entry name" value="Glyco_tranf_GTA_type"/>
    <property type="match status" value="1"/>
</dbReference>
<dbReference type="Proteomes" id="UP000243374">
    <property type="component" value="Unassembled WGS sequence"/>
</dbReference>